<feature type="domain" description="Carboxymuconolactone decarboxylase-like" evidence="1">
    <location>
        <begin position="23"/>
        <end position="90"/>
    </location>
</feature>
<keyword evidence="3" id="KW-1185">Reference proteome</keyword>
<organism evidence="2 3">
    <name type="scientific">Lottiidibacillus patelloidae</name>
    <dbReference type="NCBI Taxonomy" id="2670334"/>
    <lineage>
        <taxon>Bacteria</taxon>
        <taxon>Bacillati</taxon>
        <taxon>Bacillota</taxon>
        <taxon>Bacilli</taxon>
        <taxon>Bacillales</taxon>
        <taxon>Bacillaceae</taxon>
        <taxon>Lottiidibacillus</taxon>
    </lineage>
</organism>
<evidence type="ECO:0000259" key="1">
    <source>
        <dbReference type="Pfam" id="PF02627"/>
    </source>
</evidence>
<protein>
    <submittedName>
        <fullName evidence="2">Peroxidase</fullName>
    </submittedName>
</protein>
<sequence>MEHHGAALHMLTKDKELVLQLKENYLEASLDEKTKAMLSYAVQLTRRPASVKDEHVNQLRNHGFSDRAILDICQIAAYFNFVNRMAEGLGVQLEEK</sequence>
<comment type="caution">
    <text evidence="2">The sequence shown here is derived from an EMBL/GenBank/DDBJ whole genome shotgun (WGS) entry which is preliminary data.</text>
</comment>
<dbReference type="InterPro" id="IPR003779">
    <property type="entry name" value="CMD-like"/>
</dbReference>
<dbReference type="InterPro" id="IPR010195">
    <property type="entry name" value="Uncharacterised_peroxidase-rel"/>
</dbReference>
<dbReference type="Gene3D" id="1.20.1290.10">
    <property type="entry name" value="AhpD-like"/>
    <property type="match status" value="1"/>
</dbReference>
<dbReference type="EMBL" id="NPIA01000003">
    <property type="protein sequence ID" value="OZM57439.1"/>
    <property type="molecule type" value="Genomic_DNA"/>
</dbReference>
<dbReference type="PANTHER" id="PTHR35446">
    <property type="entry name" value="SI:CH211-175M2.5"/>
    <property type="match status" value="1"/>
</dbReference>
<name>A0A263BUN7_9BACI</name>
<dbReference type="GO" id="GO:0051920">
    <property type="term" value="F:peroxiredoxin activity"/>
    <property type="evidence" value="ECO:0007669"/>
    <property type="project" value="InterPro"/>
</dbReference>
<keyword evidence="2" id="KW-0575">Peroxidase</keyword>
<dbReference type="NCBIfam" id="TIGR01926">
    <property type="entry name" value="peroxid_rel"/>
    <property type="match status" value="1"/>
</dbReference>
<dbReference type="SUPFAM" id="SSF69118">
    <property type="entry name" value="AhpD-like"/>
    <property type="match status" value="1"/>
</dbReference>
<evidence type="ECO:0000313" key="3">
    <source>
        <dbReference type="Proteomes" id="UP000217083"/>
    </source>
</evidence>
<dbReference type="PANTHER" id="PTHR35446:SF2">
    <property type="entry name" value="CARBOXYMUCONOLACTONE DECARBOXYLASE-LIKE DOMAIN-CONTAINING PROTEIN"/>
    <property type="match status" value="1"/>
</dbReference>
<dbReference type="InterPro" id="IPR029032">
    <property type="entry name" value="AhpD-like"/>
</dbReference>
<dbReference type="Proteomes" id="UP000217083">
    <property type="component" value="Unassembled WGS sequence"/>
</dbReference>
<keyword evidence="2" id="KW-0560">Oxidoreductase</keyword>
<dbReference type="Pfam" id="PF02627">
    <property type="entry name" value="CMD"/>
    <property type="match status" value="1"/>
</dbReference>
<dbReference type="AlphaFoldDB" id="A0A263BUN7"/>
<reference evidence="2 3" key="2">
    <citation type="submission" date="2017-09" db="EMBL/GenBank/DDBJ databases">
        <title>Bacillus patelloidae sp. nov., isolated from the intestinal tract of a marine limpet.</title>
        <authorList>
            <person name="Liu R."/>
            <person name="Dong C."/>
            <person name="Shao Z."/>
        </authorList>
    </citation>
    <scope>NUCLEOTIDE SEQUENCE [LARGE SCALE GENOMIC DNA]</scope>
    <source>
        <strain evidence="2 3">SA5d-4</strain>
    </source>
</reference>
<proteinExistence type="predicted"/>
<reference evidence="3" key="1">
    <citation type="submission" date="2017-08" db="EMBL/GenBank/DDBJ databases">
        <authorList>
            <person name="Huang Z."/>
        </authorList>
    </citation>
    <scope>NUCLEOTIDE SEQUENCE [LARGE SCALE GENOMIC DNA]</scope>
    <source>
        <strain evidence="3">SA5d-4</strain>
    </source>
</reference>
<gene>
    <name evidence="2" type="ORF">CIB95_08265</name>
</gene>
<accession>A0A263BUN7</accession>
<evidence type="ECO:0000313" key="2">
    <source>
        <dbReference type="EMBL" id="OZM57439.1"/>
    </source>
</evidence>